<feature type="transmembrane region" description="Helical" evidence="2">
    <location>
        <begin position="837"/>
        <end position="866"/>
    </location>
</feature>
<keyword evidence="5" id="KW-1185">Reference proteome</keyword>
<name>A0AAV0UX47_HYABA</name>
<dbReference type="GO" id="GO:0016567">
    <property type="term" value="P:protein ubiquitination"/>
    <property type="evidence" value="ECO:0007669"/>
    <property type="project" value="TreeGrafter"/>
</dbReference>
<dbReference type="InterPro" id="IPR029033">
    <property type="entry name" value="His_PPase_superfam"/>
</dbReference>
<comment type="caution">
    <text evidence="4">The sequence shown here is derived from an EMBL/GenBank/DDBJ whole genome shotgun (WGS) entry which is preliminary data.</text>
</comment>
<dbReference type="Pfam" id="PF00328">
    <property type="entry name" value="His_Phos_2"/>
    <property type="match status" value="1"/>
</dbReference>
<evidence type="ECO:0000313" key="5">
    <source>
        <dbReference type="Proteomes" id="UP001162031"/>
    </source>
</evidence>
<feature type="transmembrane region" description="Helical" evidence="2">
    <location>
        <begin position="705"/>
        <end position="727"/>
    </location>
</feature>
<dbReference type="PANTHER" id="PTHR14255:SF3">
    <property type="entry name" value="SULFITE EXPORTER TAUE_SAFE FAMILY PROTEIN 5-RELATED"/>
    <property type="match status" value="1"/>
</dbReference>
<accession>A0AAV0UX47</accession>
<dbReference type="InterPro" id="IPR033379">
    <property type="entry name" value="Acid_Pase_AS"/>
</dbReference>
<organism evidence="4 5">
    <name type="scientific">Hyaloperonospora brassicae</name>
    <name type="common">Brassica downy mildew</name>
    <name type="synonym">Peronospora brassicae</name>
    <dbReference type="NCBI Taxonomy" id="162125"/>
    <lineage>
        <taxon>Eukaryota</taxon>
        <taxon>Sar</taxon>
        <taxon>Stramenopiles</taxon>
        <taxon>Oomycota</taxon>
        <taxon>Peronosporomycetes</taxon>
        <taxon>Peronosporales</taxon>
        <taxon>Peronosporaceae</taxon>
        <taxon>Hyaloperonospora</taxon>
    </lineage>
</organism>
<evidence type="ECO:0000256" key="1">
    <source>
        <dbReference type="SAM" id="MobiDB-lite"/>
    </source>
</evidence>
<feature type="transmembrane region" description="Helical" evidence="2">
    <location>
        <begin position="943"/>
        <end position="963"/>
    </location>
</feature>
<feature type="transmembrane region" description="Helical" evidence="2">
    <location>
        <begin position="913"/>
        <end position="936"/>
    </location>
</feature>
<keyword evidence="2" id="KW-1133">Transmembrane helix</keyword>
<dbReference type="InterPro" id="IPR000560">
    <property type="entry name" value="His_Pase_clade-2"/>
</dbReference>
<proteinExistence type="predicted"/>
<sequence length="978" mass="105463">MIYGRLVPLVVLGLPLAALTDGAVDAPTSGLRQVIVLSRHGVRGPYGMGTEAPSKEMLEKYVRNPSVTLPLSAYEWGTSETEDPAETVSPKLTKHGFYVVERMGKYFRDHLYREFLNATCDETFAYADNNERDNVTAVAFLSGLYPLCKDLVPMTTETRLLFEQGQDPTAKCPVCSKAMYEGITGSNDTTFVLQDIREEVTAVNDLLQCCATSVCNLVEESASMKSAQSSATCDLFGIPTTWNGAFYMPWSDTLSNANYFSEWLLLQSLNNMSLPSQFSFETILSLAKIHETHMDLITNEINSASFGATLLAHLTASFEQNILQKALPVAKGDGPHLAQGPNNRLLYYAAHDINLLYVRNLLRLQWYTKGWHPHQPVPGSMLVFELHATPAKTKDDQPSRVVSESRKLESATATEEHASWRARGESGPHRDNDSRFYVKLYFVAASPAQIRNGDKLGPENPPDRVQVTIPSCSEEMDIGDGTTDIRCPFSTFKKLIGKTLKHACVADTLRPFVESLVDNERLDRESAKDRVRGVNTSDFGSLDDSPEAAAVLDTLVWAVSSCLVFFFVVLLQRHNGYVDHWPVSCRRAALFLLLLAAIATAVVAAHVDAKSSSRSSRSQSDDNDSGGIPSLSELNTYDALAIALMTLGLAVSSAGRVSSGVILVPVMVLVMSFEIKRATPVANVAILGGAVANAASDRPLIDVELALGMVPVAFGGTVLGAVMNNLLPSYVRSLLFVAVLAVGGSCVPMIGIRLHKNETRKEAGGAAEDVAEEDVADVLSSSEDVYVQASAPSKEDSVGTTKHMSRTASTGIEVPRAAALDAILEKERRFAWGSPRLTVLVCCLGIVAASIGGASVACGGVANWVLLAIETSWDARFVVLTSRYLHKVCWCELAVQYEYKEGDVIWTAKTVVYFPPGCAVAGIVASVFGVGGGIVAGSIVIELGVVLGVASSTTALMIFYASAAATAKFAVFETITWD</sequence>
<dbReference type="AlphaFoldDB" id="A0AAV0UX47"/>
<dbReference type="Gene3D" id="3.40.50.1240">
    <property type="entry name" value="Phosphoglycerate mutase-like"/>
    <property type="match status" value="2"/>
</dbReference>
<protein>
    <submittedName>
        <fullName evidence="4">Uncharacterized protein</fullName>
    </submittedName>
</protein>
<dbReference type="Proteomes" id="UP001162031">
    <property type="component" value="Unassembled WGS sequence"/>
</dbReference>
<gene>
    <name evidence="4" type="ORF">HBR001_LOCUS8078</name>
</gene>
<keyword evidence="3" id="KW-0732">Signal</keyword>
<evidence type="ECO:0000256" key="2">
    <source>
        <dbReference type="SAM" id="Phobius"/>
    </source>
</evidence>
<dbReference type="PROSITE" id="PS00616">
    <property type="entry name" value="HIS_ACID_PHOSPHAT_1"/>
    <property type="match status" value="1"/>
</dbReference>
<evidence type="ECO:0000256" key="3">
    <source>
        <dbReference type="SAM" id="SignalP"/>
    </source>
</evidence>
<dbReference type="EMBL" id="CANTFL010001444">
    <property type="protein sequence ID" value="CAI5740205.1"/>
    <property type="molecule type" value="Genomic_DNA"/>
</dbReference>
<feature type="transmembrane region" description="Helical" evidence="2">
    <location>
        <begin position="733"/>
        <end position="752"/>
    </location>
</feature>
<feature type="signal peptide" evidence="3">
    <location>
        <begin position="1"/>
        <end position="22"/>
    </location>
</feature>
<keyword evidence="2" id="KW-0812">Transmembrane</keyword>
<evidence type="ECO:0000313" key="4">
    <source>
        <dbReference type="EMBL" id="CAI5740205.1"/>
    </source>
</evidence>
<feature type="region of interest" description="Disordered" evidence="1">
    <location>
        <begin position="393"/>
        <end position="428"/>
    </location>
</feature>
<feature type="transmembrane region" description="Helical" evidence="2">
    <location>
        <begin position="548"/>
        <end position="570"/>
    </location>
</feature>
<dbReference type="PANTHER" id="PTHR14255">
    <property type="entry name" value="CEREBLON"/>
    <property type="match status" value="1"/>
</dbReference>
<feature type="transmembrane region" description="Helical" evidence="2">
    <location>
        <begin position="590"/>
        <end position="607"/>
    </location>
</feature>
<feature type="chain" id="PRO_5044010035" evidence="3">
    <location>
        <begin position="23"/>
        <end position="978"/>
    </location>
</feature>
<dbReference type="GO" id="GO:0031464">
    <property type="term" value="C:Cul4A-RING E3 ubiquitin ligase complex"/>
    <property type="evidence" value="ECO:0007669"/>
    <property type="project" value="TreeGrafter"/>
</dbReference>
<feature type="transmembrane region" description="Helical" evidence="2">
    <location>
        <begin position="639"/>
        <end position="670"/>
    </location>
</feature>
<reference evidence="4" key="1">
    <citation type="submission" date="2022-12" db="EMBL/GenBank/DDBJ databases">
        <authorList>
            <person name="Webb A."/>
        </authorList>
    </citation>
    <scope>NUCLEOTIDE SEQUENCE</scope>
    <source>
        <strain evidence="4">Hp1</strain>
    </source>
</reference>
<dbReference type="SUPFAM" id="SSF53254">
    <property type="entry name" value="Phosphoglycerate mutase-like"/>
    <property type="match status" value="1"/>
</dbReference>
<keyword evidence="2" id="KW-0472">Membrane</keyword>